<dbReference type="InterPro" id="IPR025263">
    <property type="entry name" value="YhdP_central"/>
</dbReference>
<keyword evidence="4" id="KW-1185">Reference proteome</keyword>
<dbReference type="InterPro" id="IPR011836">
    <property type="entry name" value="YhdP"/>
</dbReference>
<feature type="domain" description="YhdP central" evidence="2">
    <location>
        <begin position="11"/>
        <end position="1263"/>
    </location>
</feature>
<feature type="region of interest" description="Disordered" evidence="1">
    <location>
        <begin position="1266"/>
        <end position="1286"/>
    </location>
</feature>
<dbReference type="Proteomes" id="UP000199603">
    <property type="component" value="Unassembled WGS sequence"/>
</dbReference>
<feature type="region of interest" description="Disordered" evidence="1">
    <location>
        <begin position="976"/>
        <end position="1004"/>
    </location>
</feature>
<proteinExistence type="predicted"/>
<reference evidence="3 4" key="1">
    <citation type="submission" date="2016-10" db="EMBL/GenBank/DDBJ databases">
        <authorList>
            <person name="de Groot N.N."/>
        </authorList>
    </citation>
    <scope>NUCLEOTIDE SEQUENCE [LARGE SCALE GENOMIC DNA]</scope>
    <source>
        <strain evidence="3 4">DSM 16957</strain>
    </source>
</reference>
<sequence length="1286" mass="138365">MTQPLRRLGRRLRRWLGLSAALLLICMAVLVALAHQLLPVLERHPAEVAQWLEARIGQPVSISGVSARWSRRGPLLDLRDLRIGGDGSPGSGLDIGSARVRVNVYTGILPGLPLLSLRVEGLRLELARTLEGQWQARGFAGGAGIDIEQALAQLERVGEIELFDGALVLEDRYADFDVELDRIDARLRTAGGSFRFALRVHAEDSAPLRLTGQLDTRLQDGELHLGARGLDLPAWLQGSRLAGLGLESGHSDIDLWLRVEAGRLVEVDSVAQLSELRMRAASAGPEAPAAELKSLALQLWLKREGEGWRLSLPRFELSSDDARSLSGLDLRWQDDRLALRLDALEFAAFAELLPALMPIDPELLAWLHAAHPRGRLEALELGVDGAGQVALSARLSDLGLSAVGARPGFSGLSGRVQGEGGLLSVELDAPAFILDAPESLRGPVPAALSGQISVWREDEVPYIELSPLRITGPDFGATIEGMAWLDGTGRRPSLDLRAVVDPGPISAARRFWVRNRMPPKTVEWLQRALVEGELVSGVALIRGDLDDWPFRNFEGVFDARAEVREVVMDYLPDWPIGTRLEGWARFLNTSLDGEVSARVLGVPVRRAAGGIADFGAPVLRLDLEGGAEGGRLLALLRETPLWQRFGPHMRGLSVGGRGEARVRIEAPLRRELGELALEGQVDLAQADLVDTQWGLRFGEASGRLRFTREGFSADALGVRFDGQPASLSLAAGRFCAEPAHVFEASLSGSFSPDSLLALRPELHWLEPYLAGLSTWSLDFHVPSPGVTESTAADAVAAAPRTDAPGPQLRVRSDLAGTELRLPAPLRKTANDALPLDLRIDMPLAGGSIDLRLGQLLRLLGRPGASAAEFRGLAAFGGEPPFDLPEHGLAVRGSASVLDAPAWIAVAGAGGGQGVALDSIDLVAGQLRVGERSLVDQRLRYRLREDGVREILLDGASAQGRIEWPVDATLPVLGRFERLSWPPGPDEDPNAPPRQVQEPDPTALPPLDLLVEDASFGKMKLGRLELLTRRGPDGQLVERLQTRSPDLAIDIRGDWSRTLQGSESRFTLGFSGDDLGRMLAALGITPLVQGGKTRADMDLRWQGGPANFAFSVADGQLRLTVGKGRVPELEPGAGRFIGLLSLAEIPRRLALDFSDFFRSGLAFNSIEGSFQLLGGNAVTDDLRIDGPAAEIKLRGRTGLATRDYALQVEVLPRTGSVLPALGAITAGPAGAAVGAVAQAVLQAPMKQMNRTLYSVEGSWDAPKIEVIDRGPERPQATAAERDSPVER</sequence>
<dbReference type="Pfam" id="PF13116">
    <property type="entry name" value="YhdP"/>
    <property type="match status" value="1"/>
</dbReference>
<dbReference type="EMBL" id="FNAG01000001">
    <property type="protein sequence ID" value="SDD24453.1"/>
    <property type="molecule type" value="Genomic_DNA"/>
</dbReference>
<dbReference type="PANTHER" id="PTHR38690:SF1">
    <property type="entry name" value="PROTEASE"/>
    <property type="match status" value="1"/>
</dbReference>
<dbReference type="PANTHER" id="PTHR38690">
    <property type="entry name" value="PROTEASE-RELATED"/>
    <property type="match status" value="1"/>
</dbReference>
<accession>A0A1G6T672</accession>
<dbReference type="NCBIfam" id="TIGR02099">
    <property type="entry name" value="YhdP family protein"/>
    <property type="match status" value="1"/>
</dbReference>
<dbReference type="OrthoDB" id="9762238at2"/>
<evidence type="ECO:0000313" key="4">
    <source>
        <dbReference type="Proteomes" id="UP000199603"/>
    </source>
</evidence>
<evidence type="ECO:0000259" key="2">
    <source>
        <dbReference type="Pfam" id="PF13116"/>
    </source>
</evidence>
<name>A0A1G6T672_9GAMM</name>
<dbReference type="STRING" id="265719.SAMN04488509_101896"/>
<evidence type="ECO:0000256" key="1">
    <source>
        <dbReference type="SAM" id="MobiDB-lite"/>
    </source>
</evidence>
<gene>
    <name evidence="3" type="ORF">SAMN04488509_101896</name>
</gene>
<protein>
    <submittedName>
        <fullName evidence="3">TIGR02099 family protein</fullName>
    </submittedName>
</protein>
<organism evidence="3 4">
    <name type="scientific">Aquimonas voraii</name>
    <dbReference type="NCBI Taxonomy" id="265719"/>
    <lineage>
        <taxon>Bacteria</taxon>
        <taxon>Pseudomonadati</taxon>
        <taxon>Pseudomonadota</taxon>
        <taxon>Gammaproteobacteria</taxon>
        <taxon>Lysobacterales</taxon>
        <taxon>Lysobacteraceae</taxon>
        <taxon>Aquimonas</taxon>
    </lineage>
</organism>
<evidence type="ECO:0000313" key="3">
    <source>
        <dbReference type="EMBL" id="SDD24453.1"/>
    </source>
</evidence>
<dbReference type="RefSeq" id="WP_091239287.1">
    <property type="nucleotide sequence ID" value="NZ_FNAG01000001.1"/>
</dbReference>